<feature type="non-terminal residue" evidence="1">
    <location>
        <position position="79"/>
    </location>
</feature>
<organism evidence="1">
    <name type="scientific">marine sediment metagenome</name>
    <dbReference type="NCBI Taxonomy" id="412755"/>
    <lineage>
        <taxon>unclassified sequences</taxon>
        <taxon>metagenomes</taxon>
        <taxon>ecological metagenomes</taxon>
    </lineage>
</organism>
<name>X1ANG8_9ZZZZ</name>
<gene>
    <name evidence="1" type="ORF">S01H4_22015</name>
</gene>
<protein>
    <submittedName>
        <fullName evidence="1">Uncharacterized protein</fullName>
    </submittedName>
</protein>
<reference evidence="1" key="1">
    <citation type="journal article" date="2014" name="Front. Microbiol.">
        <title>High frequency of phylogenetically diverse reductive dehalogenase-homologous genes in deep subseafloor sedimentary metagenomes.</title>
        <authorList>
            <person name="Kawai M."/>
            <person name="Futagami T."/>
            <person name="Toyoda A."/>
            <person name="Takaki Y."/>
            <person name="Nishi S."/>
            <person name="Hori S."/>
            <person name="Arai W."/>
            <person name="Tsubouchi T."/>
            <person name="Morono Y."/>
            <person name="Uchiyama I."/>
            <person name="Ito T."/>
            <person name="Fujiyama A."/>
            <person name="Inagaki F."/>
            <person name="Takami H."/>
        </authorList>
    </citation>
    <scope>NUCLEOTIDE SEQUENCE</scope>
    <source>
        <strain evidence="1">Expedition CK06-06</strain>
    </source>
</reference>
<proteinExistence type="predicted"/>
<comment type="caution">
    <text evidence="1">The sequence shown here is derived from an EMBL/GenBank/DDBJ whole genome shotgun (WGS) entry which is preliminary data.</text>
</comment>
<sequence length="79" mass="8852">MTEPDLVYDTTRTLTFNGTLITENCCIYYPTYHSEWDAGSSRYEVWTNWTLYPGVSLGASASEPTASVDLDYAGLWIVA</sequence>
<evidence type="ECO:0000313" key="1">
    <source>
        <dbReference type="EMBL" id="GAG84229.1"/>
    </source>
</evidence>
<accession>X1ANG8</accession>
<dbReference type="EMBL" id="BART01010036">
    <property type="protein sequence ID" value="GAG84229.1"/>
    <property type="molecule type" value="Genomic_DNA"/>
</dbReference>
<dbReference type="AlphaFoldDB" id="X1ANG8"/>